<dbReference type="AlphaFoldDB" id="A0A2I0LE49"/>
<evidence type="ECO:0000256" key="1">
    <source>
        <dbReference type="SAM" id="MobiDB-lite"/>
    </source>
</evidence>
<accession>A0A2I0LE49</accession>
<evidence type="ECO:0000313" key="3">
    <source>
        <dbReference type="Proteomes" id="UP000233551"/>
    </source>
</evidence>
<sequence>MGPSPYKPNENLIWYQSGLRFRMSTRVCAWTHTTLGPICPNAAKSAPRVSVSPRSSTEDEPGSRSIVEGGGSRDKLGMIFLPISLDLAGVLCTLWRWQRALNSPVSHLQTALSNWVIRSISSQAPPQPHCNIRVHTRCVTVHTPKPPIILFNVYHLIFESQMHFANPGSKKRGRSSRPPIGDPDPTTEVTDTRRGCQKPRWWGRGHRLVALALESIGISSSRSRSIQGQGPPISDLDPTSMVAGILCGCMRHR</sequence>
<keyword evidence="3" id="KW-1185">Reference proteome</keyword>
<proteinExistence type="predicted"/>
<name>A0A2I0LE49_PUNGR</name>
<dbReference type="Proteomes" id="UP000233551">
    <property type="component" value="Unassembled WGS sequence"/>
</dbReference>
<reference evidence="2 3" key="1">
    <citation type="submission" date="2017-11" db="EMBL/GenBank/DDBJ databases">
        <title>De-novo sequencing of pomegranate (Punica granatum L.) genome.</title>
        <authorList>
            <person name="Akparov Z."/>
            <person name="Amiraslanov A."/>
            <person name="Hajiyeva S."/>
            <person name="Abbasov M."/>
            <person name="Kaur K."/>
            <person name="Hamwieh A."/>
            <person name="Solovyev V."/>
            <person name="Salamov A."/>
            <person name="Braich B."/>
            <person name="Kosarev P."/>
            <person name="Mahmoud A."/>
            <person name="Hajiyev E."/>
            <person name="Babayeva S."/>
            <person name="Izzatullayeva V."/>
            <person name="Mammadov A."/>
            <person name="Mammadov A."/>
            <person name="Sharifova S."/>
            <person name="Ojaghi J."/>
            <person name="Eynullazada K."/>
            <person name="Bayramov B."/>
            <person name="Abdulazimova A."/>
            <person name="Shahmuradov I."/>
        </authorList>
    </citation>
    <scope>NUCLEOTIDE SEQUENCE [LARGE SCALE GENOMIC DNA]</scope>
    <source>
        <strain evidence="3">cv. AG2017</strain>
        <tissue evidence="2">Leaf</tissue>
    </source>
</reference>
<dbReference type="EMBL" id="PGOL01000023">
    <property type="protein sequence ID" value="PKI78961.1"/>
    <property type="molecule type" value="Genomic_DNA"/>
</dbReference>
<feature type="region of interest" description="Disordered" evidence="1">
    <location>
        <begin position="43"/>
        <end position="69"/>
    </location>
</feature>
<protein>
    <submittedName>
        <fullName evidence="2">Uncharacterized protein</fullName>
    </submittedName>
</protein>
<gene>
    <name evidence="2" type="ORF">CRG98_000602</name>
</gene>
<evidence type="ECO:0000313" key="2">
    <source>
        <dbReference type="EMBL" id="PKI78961.1"/>
    </source>
</evidence>
<feature type="region of interest" description="Disordered" evidence="1">
    <location>
        <begin position="166"/>
        <end position="197"/>
    </location>
</feature>
<comment type="caution">
    <text evidence="2">The sequence shown here is derived from an EMBL/GenBank/DDBJ whole genome shotgun (WGS) entry which is preliminary data.</text>
</comment>
<organism evidence="2 3">
    <name type="scientific">Punica granatum</name>
    <name type="common">Pomegranate</name>
    <dbReference type="NCBI Taxonomy" id="22663"/>
    <lineage>
        <taxon>Eukaryota</taxon>
        <taxon>Viridiplantae</taxon>
        <taxon>Streptophyta</taxon>
        <taxon>Embryophyta</taxon>
        <taxon>Tracheophyta</taxon>
        <taxon>Spermatophyta</taxon>
        <taxon>Magnoliopsida</taxon>
        <taxon>eudicotyledons</taxon>
        <taxon>Gunneridae</taxon>
        <taxon>Pentapetalae</taxon>
        <taxon>rosids</taxon>
        <taxon>malvids</taxon>
        <taxon>Myrtales</taxon>
        <taxon>Lythraceae</taxon>
        <taxon>Punica</taxon>
    </lineage>
</organism>